<dbReference type="FunFam" id="1.10.1200.10:FF:000005">
    <property type="entry name" value="Nonribosomal peptide synthetase 1"/>
    <property type="match status" value="1"/>
</dbReference>
<sequence>PEKQKNEIFIAPKTEMEKILTSVWQEVLKVDRVGVNDHFFALGGDSIKAIQVSVRLYRQGFELEPKNLFSFPILGDMVQFVKKLHHFSNSQTSDVNKMNDNKVTVLNVKDKQLNQHTLTKIQEKMPDIKIERIYPLAPFQEVIYEHAATEPDTNAYFEQIIWALEGELDINLFIQCFQQLVDRHDSLRTIIVQDEQAKPWQAVIHDVQMISEIKNLIEMTKQEQQKFLDQWMNENLSQGFKNDELMNRLCIFQLGNNEHKVVWSSHHLLCDGWSVSILIDELFQL</sequence>
<reference evidence="6 7" key="1">
    <citation type="journal article" date="2019" name="Environ. Microbiol.">
        <title>An active ?-lactamase is a part of an orchestrated cell wall stress resistance network of Bacillus subtilis and related rhizosphere species.</title>
        <authorList>
            <person name="Bucher T."/>
            <person name="Keren-Paz A."/>
            <person name="Hausser J."/>
            <person name="Olender T."/>
            <person name="Cytryn E."/>
            <person name="Kolodkin-Gal I."/>
        </authorList>
    </citation>
    <scope>NUCLEOTIDE SEQUENCE [LARGE SCALE GENOMIC DNA]</scope>
    <source>
        <strain evidence="6 7">I186</strain>
    </source>
</reference>
<dbReference type="Pfam" id="PF00668">
    <property type="entry name" value="Condensation"/>
    <property type="match status" value="1"/>
</dbReference>
<dbReference type="AlphaFoldDB" id="A0A4U2ZXC2"/>
<evidence type="ECO:0000259" key="5">
    <source>
        <dbReference type="PROSITE" id="PS50075"/>
    </source>
</evidence>
<dbReference type="GO" id="GO:0005737">
    <property type="term" value="C:cytoplasm"/>
    <property type="evidence" value="ECO:0007669"/>
    <property type="project" value="TreeGrafter"/>
</dbReference>
<dbReference type="Proteomes" id="UP000305524">
    <property type="component" value="Unassembled WGS sequence"/>
</dbReference>
<dbReference type="InterPro" id="IPR001242">
    <property type="entry name" value="Condensation_dom"/>
</dbReference>
<keyword evidence="2" id="KW-0596">Phosphopantetheine</keyword>
<dbReference type="InterPro" id="IPR036736">
    <property type="entry name" value="ACP-like_sf"/>
</dbReference>
<evidence type="ECO:0000256" key="3">
    <source>
        <dbReference type="ARBA" id="ARBA00022553"/>
    </source>
</evidence>
<dbReference type="GO" id="GO:0043041">
    <property type="term" value="P:amino acid activation for nonribosomal peptide biosynthetic process"/>
    <property type="evidence" value="ECO:0007669"/>
    <property type="project" value="TreeGrafter"/>
</dbReference>
<dbReference type="GO" id="GO:0008610">
    <property type="term" value="P:lipid biosynthetic process"/>
    <property type="evidence" value="ECO:0007669"/>
    <property type="project" value="UniProtKB-ARBA"/>
</dbReference>
<name>A0A4U2ZXC2_BACMY</name>
<dbReference type="GO" id="GO:0031177">
    <property type="term" value="F:phosphopantetheine binding"/>
    <property type="evidence" value="ECO:0007669"/>
    <property type="project" value="TreeGrafter"/>
</dbReference>
<feature type="non-terminal residue" evidence="6">
    <location>
        <position position="1"/>
    </location>
</feature>
<dbReference type="Gene3D" id="1.10.1200.10">
    <property type="entry name" value="ACP-like"/>
    <property type="match status" value="1"/>
</dbReference>
<evidence type="ECO:0000256" key="2">
    <source>
        <dbReference type="ARBA" id="ARBA00022450"/>
    </source>
</evidence>
<dbReference type="PROSITE" id="PS00012">
    <property type="entry name" value="PHOSPHOPANTETHEINE"/>
    <property type="match status" value="1"/>
</dbReference>
<protein>
    <submittedName>
        <fullName evidence="6">Non-ribosomal peptide synthetase</fullName>
    </submittedName>
</protein>
<dbReference type="SUPFAM" id="SSF47336">
    <property type="entry name" value="ACP-like"/>
    <property type="match status" value="1"/>
</dbReference>
<keyword evidence="4" id="KW-0045">Antibiotic biosynthesis</keyword>
<organism evidence="6 7">
    <name type="scientific">Bacillus mycoides</name>
    <dbReference type="NCBI Taxonomy" id="1405"/>
    <lineage>
        <taxon>Bacteria</taxon>
        <taxon>Bacillati</taxon>
        <taxon>Bacillota</taxon>
        <taxon>Bacilli</taxon>
        <taxon>Bacillales</taxon>
        <taxon>Bacillaceae</taxon>
        <taxon>Bacillus</taxon>
        <taxon>Bacillus cereus group</taxon>
    </lineage>
</organism>
<dbReference type="PROSITE" id="PS50075">
    <property type="entry name" value="CARRIER"/>
    <property type="match status" value="1"/>
</dbReference>
<evidence type="ECO:0000313" key="6">
    <source>
        <dbReference type="EMBL" id="TKI79559.1"/>
    </source>
</evidence>
<comment type="caution">
    <text evidence="6">The sequence shown here is derived from an EMBL/GenBank/DDBJ whole genome shotgun (WGS) entry which is preliminary data.</text>
</comment>
<dbReference type="PANTHER" id="PTHR45527">
    <property type="entry name" value="NONRIBOSOMAL PEPTIDE SYNTHETASE"/>
    <property type="match status" value="1"/>
</dbReference>
<dbReference type="SUPFAM" id="SSF52777">
    <property type="entry name" value="CoA-dependent acyltransferases"/>
    <property type="match status" value="1"/>
</dbReference>
<dbReference type="GO" id="GO:0044550">
    <property type="term" value="P:secondary metabolite biosynthetic process"/>
    <property type="evidence" value="ECO:0007669"/>
    <property type="project" value="TreeGrafter"/>
</dbReference>
<dbReference type="EMBL" id="SZOD01001083">
    <property type="protein sequence ID" value="TKI79559.1"/>
    <property type="molecule type" value="Genomic_DNA"/>
</dbReference>
<dbReference type="InterPro" id="IPR009081">
    <property type="entry name" value="PP-bd_ACP"/>
</dbReference>
<dbReference type="PANTHER" id="PTHR45527:SF1">
    <property type="entry name" value="FATTY ACID SYNTHASE"/>
    <property type="match status" value="1"/>
</dbReference>
<evidence type="ECO:0000313" key="7">
    <source>
        <dbReference type="Proteomes" id="UP000305524"/>
    </source>
</evidence>
<comment type="cofactor">
    <cofactor evidence="1">
        <name>pantetheine 4'-phosphate</name>
        <dbReference type="ChEBI" id="CHEBI:47942"/>
    </cofactor>
</comment>
<dbReference type="Gene3D" id="3.30.559.10">
    <property type="entry name" value="Chloramphenicol acetyltransferase-like domain"/>
    <property type="match status" value="1"/>
</dbReference>
<evidence type="ECO:0000256" key="4">
    <source>
        <dbReference type="ARBA" id="ARBA00023194"/>
    </source>
</evidence>
<dbReference type="InterPro" id="IPR006162">
    <property type="entry name" value="Ppantetheine_attach_site"/>
</dbReference>
<dbReference type="GO" id="GO:0017000">
    <property type="term" value="P:antibiotic biosynthetic process"/>
    <property type="evidence" value="ECO:0007669"/>
    <property type="project" value="UniProtKB-KW"/>
</dbReference>
<evidence type="ECO:0000256" key="1">
    <source>
        <dbReference type="ARBA" id="ARBA00001957"/>
    </source>
</evidence>
<gene>
    <name evidence="6" type="ORF">FC701_31355</name>
</gene>
<dbReference type="GO" id="GO:0003824">
    <property type="term" value="F:catalytic activity"/>
    <property type="evidence" value="ECO:0007669"/>
    <property type="project" value="InterPro"/>
</dbReference>
<keyword evidence="3" id="KW-0597">Phosphoprotein</keyword>
<dbReference type="InterPro" id="IPR023213">
    <property type="entry name" value="CAT-like_dom_sf"/>
</dbReference>
<dbReference type="RefSeq" id="WP_234881446.1">
    <property type="nucleotide sequence ID" value="NZ_SZOD01001083.1"/>
</dbReference>
<feature type="domain" description="Carrier" evidence="5">
    <location>
        <begin position="11"/>
        <end position="85"/>
    </location>
</feature>
<accession>A0A4U2ZXC2</accession>
<feature type="non-terminal residue" evidence="6">
    <location>
        <position position="285"/>
    </location>
</feature>
<proteinExistence type="predicted"/>
<dbReference type="Pfam" id="PF00550">
    <property type="entry name" value="PP-binding"/>
    <property type="match status" value="1"/>
</dbReference>